<keyword evidence="5" id="KW-0028">Amino-acid biosynthesis</keyword>
<dbReference type="CDD" id="cd06828">
    <property type="entry name" value="PLPDE_III_DapDC"/>
    <property type="match status" value="1"/>
</dbReference>
<comment type="subunit">
    <text evidence="5">Homodimer.</text>
</comment>
<dbReference type="FunFam" id="3.20.20.10:FF:000003">
    <property type="entry name" value="Diaminopimelate decarboxylase"/>
    <property type="match status" value="1"/>
</dbReference>
<evidence type="ECO:0000313" key="11">
    <source>
        <dbReference type="EMBL" id="SEL14931.1"/>
    </source>
</evidence>
<dbReference type="OrthoDB" id="9802241at2"/>
<feature type="binding site" evidence="5">
    <location>
        <position position="304"/>
    </location>
    <ligand>
        <name>substrate</name>
    </ligand>
</feature>
<keyword evidence="5 8" id="KW-0457">Lysine biosynthesis</keyword>
<dbReference type="EC" id="4.1.1.20" evidence="5 6"/>
<evidence type="ECO:0000256" key="8">
    <source>
        <dbReference type="RuleBase" id="RU003738"/>
    </source>
</evidence>
<keyword evidence="3 5" id="KW-0663">Pyridoxal phosphate</keyword>
<feature type="binding site" evidence="5">
    <location>
        <position position="227"/>
    </location>
    <ligand>
        <name>pyridoxal 5'-phosphate</name>
        <dbReference type="ChEBI" id="CHEBI:597326"/>
    </ligand>
</feature>
<evidence type="ECO:0000256" key="2">
    <source>
        <dbReference type="ARBA" id="ARBA00022793"/>
    </source>
</evidence>
<dbReference type="InterPro" id="IPR002986">
    <property type="entry name" value="DAP_deCOOHase_LysA"/>
</dbReference>
<evidence type="ECO:0000256" key="7">
    <source>
        <dbReference type="PIRSR" id="PIRSR600183-50"/>
    </source>
</evidence>
<keyword evidence="12" id="KW-1185">Reference proteome</keyword>
<evidence type="ECO:0000256" key="5">
    <source>
        <dbReference type="HAMAP-Rule" id="MF_02120"/>
    </source>
</evidence>
<proteinExistence type="inferred from homology"/>
<dbReference type="EMBL" id="FNZR01000003">
    <property type="protein sequence ID" value="SEL14931.1"/>
    <property type="molecule type" value="Genomic_DNA"/>
</dbReference>
<dbReference type="PANTHER" id="PTHR43727">
    <property type="entry name" value="DIAMINOPIMELATE DECARBOXYLASE"/>
    <property type="match status" value="1"/>
</dbReference>
<evidence type="ECO:0000256" key="6">
    <source>
        <dbReference type="NCBIfam" id="TIGR01048"/>
    </source>
</evidence>
<dbReference type="Proteomes" id="UP000198916">
    <property type="component" value="Unassembled WGS sequence"/>
</dbReference>
<dbReference type="InterPro" id="IPR022644">
    <property type="entry name" value="De-COase2_N"/>
</dbReference>
<reference evidence="12" key="1">
    <citation type="submission" date="2016-10" db="EMBL/GenBank/DDBJ databases">
        <authorList>
            <person name="Varghese N."/>
            <person name="Submissions S."/>
        </authorList>
    </citation>
    <scope>NUCLEOTIDE SEQUENCE [LARGE SCALE GENOMIC DNA]</scope>
    <source>
        <strain evidence="12">Jip14</strain>
    </source>
</reference>
<dbReference type="Pfam" id="PF00278">
    <property type="entry name" value="Orn_DAP_Arg_deC"/>
    <property type="match status" value="1"/>
</dbReference>
<dbReference type="InterPro" id="IPR022653">
    <property type="entry name" value="De-COase2_pyr-phos_BS"/>
</dbReference>
<dbReference type="InterPro" id="IPR009006">
    <property type="entry name" value="Ala_racemase/Decarboxylase_C"/>
</dbReference>
<dbReference type="SUPFAM" id="SSF51419">
    <property type="entry name" value="PLP-binding barrel"/>
    <property type="match status" value="1"/>
</dbReference>
<evidence type="ECO:0000256" key="4">
    <source>
        <dbReference type="ARBA" id="ARBA00023239"/>
    </source>
</evidence>
<evidence type="ECO:0000256" key="1">
    <source>
        <dbReference type="ARBA" id="ARBA00001933"/>
    </source>
</evidence>
<dbReference type="NCBIfam" id="TIGR01048">
    <property type="entry name" value="lysA"/>
    <property type="match status" value="1"/>
</dbReference>
<dbReference type="InterPro" id="IPR022643">
    <property type="entry name" value="De-COase2_C"/>
</dbReference>
<dbReference type="Gene3D" id="2.40.37.10">
    <property type="entry name" value="Lyase, Ornithine Decarboxylase, Chain A, domain 1"/>
    <property type="match status" value="1"/>
</dbReference>
<dbReference type="AlphaFoldDB" id="A0A1H7MV31"/>
<feature type="binding site" evidence="5">
    <location>
        <position position="365"/>
    </location>
    <ligand>
        <name>pyridoxal 5'-phosphate</name>
        <dbReference type="ChEBI" id="CHEBI:597326"/>
    </ligand>
</feature>
<feature type="binding site" evidence="5">
    <location>
        <position position="268"/>
    </location>
    <ligand>
        <name>substrate</name>
    </ligand>
</feature>
<dbReference type="PROSITE" id="PS00878">
    <property type="entry name" value="ODR_DC_2_1"/>
    <property type="match status" value="1"/>
</dbReference>
<dbReference type="PROSITE" id="PS00879">
    <property type="entry name" value="ODR_DC_2_2"/>
    <property type="match status" value="1"/>
</dbReference>
<dbReference type="InterPro" id="IPR022657">
    <property type="entry name" value="De-COase2_CS"/>
</dbReference>
<sequence length="387" mass="43593">MFDAGRIAAFSHQETPFYFYDITLLQETLDTAKRAADEYNFRVHYALKANFNDRVLHAVCRTGFGADCVSGNEVKKAVEIGFKPSEIVFAGVGKSDKEITYALDQNIFAFNVESVQELRIIDAIAGDRGKKANVALRINPNVDAQTHHYITTGLDENKFGIAQWELGEAIETLRQCRHIELIGIHFHVGSQITDLNVFKSLCIKVNELNNWFDERGFRLHVLNVGGGLGVDYHQPDATPIPDFRAYFAIFANFLERKPGQEVHFELGRALVSQSGSLISRVLYVKNGIKKNFLILDAGMTELMRPALYQAYHQIERLGQIETASEPIHYDVVGPICESSDCFGKEVLLPKSERGDLIAIRTTGAYGEVMASRYNLRNEIRYVYSDEI</sequence>
<feature type="binding site" evidence="5">
    <location>
        <position position="365"/>
    </location>
    <ligand>
        <name>substrate</name>
    </ligand>
</feature>
<dbReference type="STRING" id="332977.SAMN05421740_103652"/>
<protein>
    <recommendedName>
        <fullName evidence="5 6">Diaminopimelate decarboxylase</fullName>
        <shortName evidence="5">DAP decarboxylase</shortName>
        <shortName evidence="5">DAPDC</shortName>
        <ecNumber evidence="5 6">4.1.1.20</ecNumber>
    </recommendedName>
</protein>
<dbReference type="PRINTS" id="PR01179">
    <property type="entry name" value="ODADCRBXLASE"/>
</dbReference>
<feature type="active site" description="Proton donor" evidence="7">
    <location>
        <position position="336"/>
    </location>
</feature>
<evidence type="ECO:0000259" key="9">
    <source>
        <dbReference type="Pfam" id="PF00278"/>
    </source>
</evidence>
<accession>A0A1H7MV31</accession>
<evidence type="ECO:0000313" key="12">
    <source>
        <dbReference type="Proteomes" id="UP000198916"/>
    </source>
</evidence>
<feature type="domain" description="Orn/DAP/Arg decarboxylase 2 N-terminal" evidence="10">
    <location>
        <begin position="33"/>
        <end position="272"/>
    </location>
</feature>
<dbReference type="InterPro" id="IPR000183">
    <property type="entry name" value="Orn/DAP/Arg_de-COase"/>
</dbReference>
<feature type="binding site" evidence="5">
    <location>
        <position position="308"/>
    </location>
    <ligand>
        <name>substrate</name>
    </ligand>
</feature>
<dbReference type="GO" id="GO:0008836">
    <property type="term" value="F:diaminopimelate decarboxylase activity"/>
    <property type="evidence" value="ECO:0007669"/>
    <property type="project" value="UniProtKB-UniRule"/>
</dbReference>
<dbReference type="InterPro" id="IPR029066">
    <property type="entry name" value="PLP-binding_barrel"/>
</dbReference>
<comment type="catalytic activity">
    <reaction evidence="5 8">
        <text>meso-2,6-diaminopimelate + H(+) = L-lysine + CO2</text>
        <dbReference type="Rhea" id="RHEA:15101"/>
        <dbReference type="ChEBI" id="CHEBI:15378"/>
        <dbReference type="ChEBI" id="CHEBI:16526"/>
        <dbReference type="ChEBI" id="CHEBI:32551"/>
        <dbReference type="ChEBI" id="CHEBI:57791"/>
        <dbReference type="EC" id="4.1.1.20"/>
    </reaction>
</comment>
<feature type="binding site" evidence="5">
    <location>
        <begin position="265"/>
        <end position="268"/>
    </location>
    <ligand>
        <name>pyridoxal 5'-phosphate</name>
        <dbReference type="ChEBI" id="CHEBI:597326"/>
    </ligand>
</feature>
<keyword evidence="4 5" id="KW-0456">Lyase</keyword>
<dbReference type="GO" id="GO:0009089">
    <property type="term" value="P:lysine biosynthetic process via diaminopimelate"/>
    <property type="evidence" value="ECO:0007669"/>
    <property type="project" value="UniProtKB-UniRule"/>
</dbReference>
<dbReference type="Pfam" id="PF02784">
    <property type="entry name" value="Orn_Arg_deC_N"/>
    <property type="match status" value="1"/>
</dbReference>
<comment type="cofactor">
    <cofactor evidence="1 5 7 8">
        <name>pyridoxal 5'-phosphate</name>
        <dbReference type="ChEBI" id="CHEBI:597326"/>
    </cofactor>
</comment>
<name>A0A1H7MV31_9SPHI</name>
<feature type="binding site" evidence="5">
    <location>
        <position position="337"/>
    </location>
    <ligand>
        <name>substrate</name>
    </ligand>
</feature>
<gene>
    <name evidence="5" type="primary">lysA</name>
    <name evidence="11" type="ORF">SAMN05421740_103652</name>
</gene>
<evidence type="ECO:0000256" key="3">
    <source>
        <dbReference type="ARBA" id="ARBA00022898"/>
    </source>
</evidence>
<organism evidence="11 12">
    <name type="scientific">Parapedobacter koreensis</name>
    <dbReference type="NCBI Taxonomy" id="332977"/>
    <lineage>
        <taxon>Bacteria</taxon>
        <taxon>Pseudomonadati</taxon>
        <taxon>Bacteroidota</taxon>
        <taxon>Sphingobacteriia</taxon>
        <taxon>Sphingobacteriales</taxon>
        <taxon>Sphingobacteriaceae</taxon>
        <taxon>Parapedobacter</taxon>
    </lineage>
</organism>
<keyword evidence="2 5" id="KW-0210">Decarboxylase</keyword>
<dbReference type="UniPathway" id="UPA00034">
    <property type="reaction ID" value="UER00027"/>
</dbReference>
<comment type="pathway">
    <text evidence="5 8">Amino-acid biosynthesis; L-lysine biosynthesis via DAP pathway; L-lysine from DL-2,6-diaminopimelate: step 1/1.</text>
</comment>
<comment type="similarity">
    <text evidence="5">Belongs to the Orn/Lys/Arg decarboxylase class-II family. LysA subfamily.</text>
</comment>
<dbReference type="RefSeq" id="WP_090605270.1">
    <property type="nucleotide sequence ID" value="NZ_FNZR01000003.1"/>
</dbReference>
<dbReference type="HAMAP" id="MF_02120">
    <property type="entry name" value="LysA"/>
    <property type="match status" value="1"/>
</dbReference>
<dbReference type="Gene3D" id="3.20.20.10">
    <property type="entry name" value="Alanine racemase"/>
    <property type="match status" value="1"/>
</dbReference>
<dbReference type="GO" id="GO:0030170">
    <property type="term" value="F:pyridoxal phosphate binding"/>
    <property type="evidence" value="ECO:0007669"/>
    <property type="project" value="UniProtKB-UniRule"/>
</dbReference>
<dbReference type="SUPFAM" id="SSF50621">
    <property type="entry name" value="Alanine racemase C-terminal domain-like"/>
    <property type="match status" value="1"/>
</dbReference>
<feature type="modified residue" description="N6-(pyridoxal phosphate)lysine" evidence="5 7">
    <location>
        <position position="48"/>
    </location>
</feature>
<dbReference type="PANTHER" id="PTHR43727:SF2">
    <property type="entry name" value="GROUP IV DECARBOXYLASE"/>
    <property type="match status" value="1"/>
</dbReference>
<dbReference type="PRINTS" id="PR01181">
    <property type="entry name" value="DAPDCRBXLASE"/>
</dbReference>
<evidence type="ECO:0000259" key="10">
    <source>
        <dbReference type="Pfam" id="PF02784"/>
    </source>
</evidence>
<feature type="domain" description="Orn/DAP/Arg decarboxylase 2 C-terminal" evidence="9">
    <location>
        <begin position="20"/>
        <end position="363"/>
    </location>
</feature>
<comment type="function">
    <text evidence="5">Specifically catalyzes the decarboxylation of meso-diaminopimelate (meso-DAP) to L-lysine.</text>
</comment>